<keyword evidence="2" id="KW-1185">Reference proteome</keyword>
<name>A0AAV9JWE1_9PEZI</name>
<comment type="caution">
    <text evidence="1">The sequence shown here is derived from an EMBL/GenBank/DDBJ whole genome shotgun (WGS) entry which is preliminary data.</text>
</comment>
<gene>
    <name evidence="1" type="ORF">LTR36_005160</name>
</gene>
<dbReference type="Proteomes" id="UP001324427">
    <property type="component" value="Unassembled WGS sequence"/>
</dbReference>
<evidence type="ECO:0000313" key="1">
    <source>
        <dbReference type="EMBL" id="KAK4549859.1"/>
    </source>
</evidence>
<dbReference type="EMBL" id="JAVFHQ010000003">
    <property type="protein sequence ID" value="KAK4549859.1"/>
    <property type="molecule type" value="Genomic_DNA"/>
</dbReference>
<reference evidence="1 2" key="1">
    <citation type="submission" date="2021-11" db="EMBL/GenBank/DDBJ databases">
        <title>Black yeast isolated from Biological Soil Crust.</title>
        <authorList>
            <person name="Kurbessoian T."/>
        </authorList>
    </citation>
    <scope>NUCLEOTIDE SEQUENCE [LARGE SCALE GENOMIC DNA]</scope>
    <source>
        <strain evidence="1 2">CCFEE 5522</strain>
    </source>
</reference>
<evidence type="ECO:0000313" key="2">
    <source>
        <dbReference type="Proteomes" id="UP001324427"/>
    </source>
</evidence>
<accession>A0AAV9JWE1</accession>
<organism evidence="1 2">
    <name type="scientific">Oleoguttula mirabilis</name>
    <dbReference type="NCBI Taxonomy" id="1507867"/>
    <lineage>
        <taxon>Eukaryota</taxon>
        <taxon>Fungi</taxon>
        <taxon>Dikarya</taxon>
        <taxon>Ascomycota</taxon>
        <taxon>Pezizomycotina</taxon>
        <taxon>Dothideomycetes</taxon>
        <taxon>Dothideomycetidae</taxon>
        <taxon>Mycosphaerellales</taxon>
        <taxon>Teratosphaeriaceae</taxon>
        <taxon>Oleoguttula</taxon>
    </lineage>
</organism>
<protein>
    <submittedName>
        <fullName evidence="1">Uncharacterized protein</fullName>
    </submittedName>
</protein>
<sequence length="157" mass="18478">MRYVLVEPSDIVIPHGSLPPPQAGLLQTNKQVRKEAISIYYKENTFKFHLRDYDGTVLHKWAGKSTLHRRAPVKMKTRGSRNWVNLLKWLQWYYNREVNGPSPERMRTKEKDNYAVAQLFAMVCEMRKGELKLSWEQVEPLLERVHQVMAALEKGWA</sequence>
<dbReference type="AlphaFoldDB" id="A0AAV9JWE1"/>
<proteinExistence type="predicted"/>